<evidence type="ECO:0000313" key="2">
    <source>
        <dbReference type="EMBL" id="CAB4882020.1"/>
    </source>
</evidence>
<dbReference type="AlphaFoldDB" id="A0A6J7ELI7"/>
<dbReference type="SUPFAM" id="SSF53244">
    <property type="entry name" value="MurD-like peptide ligases, peptide-binding domain"/>
    <property type="match status" value="1"/>
</dbReference>
<evidence type="ECO:0000259" key="1">
    <source>
        <dbReference type="Pfam" id="PF02875"/>
    </source>
</evidence>
<name>A0A6J7ELI7_9ZZZZ</name>
<dbReference type="Gene3D" id="3.90.190.20">
    <property type="entry name" value="Mur ligase, C-terminal domain"/>
    <property type="match status" value="1"/>
</dbReference>
<dbReference type="EMBL" id="CAFBLQ010000195">
    <property type="protein sequence ID" value="CAB4882020.1"/>
    <property type="molecule type" value="Genomic_DNA"/>
</dbReference>
<dbReference type="InterPro" id="IPR036615">
    <property type="entry name" value="Mur_ligase_C_dom_sf"/>
</dbReference>
<gene>
    <name evidence="2" type="ORF">UFOPK3423_01440</name>
</gene>
<protein>
    <submittedName>
        <fullName evidence="2">Unannotated protein</fullName>
    </submittedName>
</protein>
<accession>A0A6J7ELI7</accession>
<dbReference type="PANTHER" id="PTHR23135:SF4">
    <property type="entry name" value="UDP-N-ACETYLMURAMOYL-L-ALANYL-D-GLUTAMATE--2,6-DIAMINOPIMELATE LIGASE MURE HOMOLOG, CHLOROPLASTIC"/>
    <property type="match status" value="1"/>
</dbReference>
<sequence>MELLERPDGSRLILDYAHNEEGVRATLAALREQVPQGGRLIAVVGARKRHIGSLAYGLGRGAATYADVVVVTGSARFLDGADAHANPHAVRGAGDRAIAVDDRAEAIAHALAIAGPQDLVAVLGGGATQEVPRDDRIRVLRSDREVLGDLGL</sequence>
<dbReference type="PANTHER" id="PTHR23135">
    <property type="entry name" value="MUR LIGASE FAMILY MEMBER"/>
    <property type="match status" value="1"/>
</dbReference>
<organism evidence="2">
    <name type="scientific">freshwater metagenome</name>
    <dbReference type="NCBI Taxonomy" id="449393"/>
    <lineage>
        <taxon>unclassified sequences</taxon>
        <taxon>metagenomes</taxon>
        <taxon>ecological metagenomes</taxon>
    </lineage>
</organism>
<reference evidence="2" key="1">
    <citation type="submission" date="2020-05" db="EMBL/GenBank/DDBJ databases">
        <authorList>
            <person name="Chiriac C."/>
            <person name="Salcher M."/>
            <person name="Ghai R."/>
            <person name="Kavagutti S V."/>
        </authorList>
    </citation>
    <scope>NUCLEOTIDE SEQUENCE</scope>
</reference>
<dbReference type="InterPro" id="IPR004101">
    <property type="entry name" value="Mur_ligase_C"/>
</dbReference>
<dbReference type="Pfam" id="PF02875">
    <property type="entry name" value="Mur_ligase_C"/>
    <property type="match status" value="1"/>
</dbReference>
<feature type="domain" description="Mur ligase C-terminal" evidence="1">
    <location>
        <begin position="1"/>
        <end position="125"/>
    </location>
</feature>
<dbReference type="GO" id="GO:0016881">
    <property type="term" value="F:acid-amino acid ligase activity"/>
    <property type="evidence" value="ECO:0007669"/>
    <property type="project" value="InterPro"/>
</dbReference>
<proteinExistence type="predicted"/>